<protein>
    <submittedName>
        <fullName evidence="2">ArsR family transcriptional regulator</fullName>
    </submittedName>
</protein>
<dbReference type="CDD" id="cd00090">
    <property type="entry name" value="HTH_ARSR"/>
    <property type="match status" value="1"/>
</dbReference>
<accession>A0A076N7S3</accession>
<dbReference type="STRING" id="1068978.AMETH_6873"/>
<sequence>MIELVLTAASPVRFGISPLEEALGAVQVVLGLRAHPVHQPWLTGADLPIAELRSVLSGRRYITDFLSPPPDGPHTTAEAQLDRIRRTPPRQVAVELAMVDADLSGLPADPAKARDLLADQMALVWSDLIAPHWPRMRDVLAADITHRSRRLADGGLPLVFADLHRRVRLVDGTVLVESRSRERVRLGRRGLLLLPAVFAWPGVGVVTVPPWQPALLYPARGVAALWGGRPDHDARLAPVFGRTKATVLLALGEPLSTSVLAGRLGLAPSTVSAHVTALRDVGILTSARSGHEVRYRRSDLGDAILAGLGWS</sequence>
<dbReference type="SUPFAM" id="SSF46785">
    <property type="entry name" value="Winged helix' DNA-binding domain"/>
    <property type="match status" value="1"/>
</dbReference>
<keyword evidence="3" id="KW-1185">Reference proteome</keyword>
<dbReference type="OrthoDB" id="3460651at2"/>
<dbReference type="Gene3D" id="1.10.10.10">
    <property type="entry name" value="Winged helix-like DNA-binding domain superfamily/Winged helix DNA-binding domain"/>
    <property type="match status" value="1"/>
</dbReference>
<dbReference type="KEGG" id="amq:AMETH_6873"/>
<dbReference type="InterPro" id="IPR011991">
    <property type="entry name" value="ArsR-like_HTH"/>
</dbReference>
<dbReference type="PATRIC" id="fig|1068978.7.peg.7383"/>
<dbReference type="RefSeq" id="WP_017985739.1">
    <property type="nucleotide sequence ID" value="NZ_AQUL01000001.1"/>
</dbReference>
<dbReference type="InterPro" id="IPR036388">
    <property type="entry name" value="WH-like_DNA-bd_sf"/>
</dbReference>
<reference evidence="2 3" key="1">
    <citation type="submission" date="2014-07" db="EMBL/GenBank/DDBJ databases">
        <title>Whole Genome Sequence of the Amycolatopsis methanolica 239.</title>
        <authorList>
            <person name="Tang B."/>
        </authorList>
    </citation>
    <scope>NUCLEOTIDE SEQUENCE [LARGE SCALE GENOMIC DNA]</scope>
    <source>
        <strain evidence="2 3">239</strain>
    </source>
</reference>
<evidence type="ECO:0000313" key="3">
    <source>
        <dbReference type="Proteomes" id="UP000062973"/>
    </source>
</evidence>
<evidence type="ECO:0000313" key="2">
    <source>
        <dbReference type="EMBL" id="AIJ26965.1"/>
    </source>
</evidence>
<proteinExistence type="predicted"/>
<dbReference type="eggNOG" id="COG0640">
    <property type="taxonomic scope" value="Bacteria"/>
</dbReference>
<gene>
    <name evidence="2" type="ORF">AMETH_6873</name>
</gene>
<feature type="domain" description="DUF5937" evidence="1">
    <location>
        <begin position="106"/>
        <end position="220"/>
    </location>
</feature>
<dbReference type="InterPro" id="IPR036390">
    <property type="entry name" value="WH_DNA-bd_sf"/>
</dbReference>
<dbReference type="InterPro" id="IPR045981">
    <property type="entry name" value="DUF5937"/>
</dbReference>
<dbReference type="EMBL" id="CP009110">
    <property type="protein sequence ID" value="AIJ26965.1"/>
    <property type="molecule type" value="Genomic_DNA"/>
</dbReference>
<dbReference type="AlphaFoldDB" id="A0A076N7S3"/>
<evidence type="ECO:0000259" key="1">
    <source>
        <dbReference type="Pfam" id="PF19361"/>
    </source>
</evidence>
<dbReference type="Proteomes" id="UP000062973">
    <property type="component" value="Chromosome"/>
</dbReference>
<dbReference type="Pfam" id="PF19361">
    <property type="entry name" value="DUF5937"/>
    <property type="match status" value="1"/>
</dbReference>
<dbReference type="HOGENOM" id="CLU_063235_0_0_11"/>
<name>A0A076N7S3_AMYME</name>
<organism evidence="2 3">
    <name type="scientific">Amycolatopsis methanolica 239</name>
    <dbReference type="NCBI Taxonomy" id="1068978"/>
    <lineage>
        <taxon>Bacteria</taxon>
        <taxon>Bacillati</taxon>
        <taxon>Actinomycetota</taxon>
        <taxon>Actinomycetes</taxon>
        <taxon>Pseudonocardiales</taxon>
        <taxon>Pseudonocardiaceae</taxon>
        <taxon>Amycolatopsis</taxon>
        <taxon>Amycolatopsis methanolica group</taxon>
    </lineage>
</organism>